<evidence type="ECO:0000256" key="1">
    <source>
        <dbReference type="SAM" id="Phobius"/>
    </source>
</evidence>
<proteinExistence type="predicted"/>
<keyword evidence="1" id="KW-1133">Transmembrane helix</keyword>
<feature type="transmembrane region" description="Helical" evidence="1">
    <location>
        <begin position="21"/>
        <end position="38"/>
    </location>
</feature>
<sequence>MTALTRAAAAEWLKLRTLRSTWWFLGGALALMLLVAMLDASDTAAALRAQGGAAGSVDAAAPAMSALPWARVVLGALGLLVMTSEFATRSIMVTLACTPSRTRLLLAKACVVVAAVFAAGVVLAALTVAASAPLLGEYVDLDAGVLGGQLLTMGAHLALVAALALGLGALVRRSAGALTVLFVLLLVLPLVLQEAADPLGAEFLVTAADFTPGPAADRFMAGESVFGLVLAGWAVVAVAAGAWALRARDA</sequence>
<dbReference type="Proteomes" id="UP001165283">
    <property type="component" value="Unassembled WGS sequence"/>
</dbReference>
<name>A0ABT1A677_9PSEU</name>
<dbReference type="EMBL" id="JAGSOV010000055">
    <property type="protein sequence ID" value="MCO1658532.1"/>
    <property type="molecule type" value="Genomic_DNA"/>
</dbReference>
<keyword evidence="1" id="KW-0812">Transmembrane</keyword>
<gene>
    <name evidence="2" type="ORF">KDL28_26050</name>
</gene>
<dbReference type="RefSeq" id="WP_252442574.1">
    <property type="nucleotide sequence ID" value="NZ_JAGSOV010000055.1"/>
</dbReference>
<feature type="transmembrane region" description="Helical" evidence="1">
    <location>
        <begin position="225"/>
        <end position="245"/>
    </location>
</feature>
<protein>
    <recommendedName>
        <fullName evidence="4">ABC-2 type transport system permease protein</fullName>
    </recommendedName>
</protein>
<keyword evidence="3" id="KW-1185">Reference proteome</keyword>
<evidence type="ECO:0000313" key="2">
    <source>
        <dbReference type="EMBL" id="MCO1658532.1"/>
    </source>
</evidence>
<organism evidence="2 3">
    <name type="scientific">Pseudonocardia humida</name>
    <dbReference type="NCBI Taxonomy" id="2800819"/>
    <lineage>
        <taxon>Bacteria</taxon>
        <taxon>Bacillati</taxon>
        <taxon>Actinomycetota</taxon>
        <taxon>Actinomycetes</taxon>
        <taxon>Pseudonocardiales</taxon>
        <taxon>Pseudonocardiaceae</taxon>
        <taxon>Pseudonocardia</taxon>
    </lineage>
</organism>
<evidence type="ECO:0000313" key="3">
    <source>
        <dbReference type="Proteomes" id="UP001165283"/>
    </source>
</evidence>
<feature type="transmembrane region" description="Helical" evidence="1">
    <location>
        <begin position="66"/>
        <end position="84"/>
    </location>
</feature>
<evidence type="ECO:0008006" key="4">
    <source>
        <dbReference type="Google" id="ProtNLM"/>
    </source>
</evidence>
<feature type="transmembrane region" description="Helical" evidence="1">
    <location>
        <begin position="150"/>
        <end position="171"/>
    </location>
</feature>
<comment type="caution">
    <text evidence="2">The sequence shown here is derived from an EMBL/GenBank/DDBJ whole genome shotgun (WGS) entry which is preliminary data.</text>
</comment>
<feature type="transmembrane region" description="Helical" evidence="1">
    <location>
        <begin position="105"/>
        <end position="130"/>
    </location>
</feature>
<reference evidence="2" key="1">
    <citation type="submission" date="2021-04" db="EMBL/GenBank/DDBJ databases">
        <title>Pseudonocardia sp. nov., isolated from sandy soil of mangrove forest.</title>
        <authorList>
            <person name="Zan Z."/>
            <person name="Huang R."/>
            <person name="Liu W."/>
        </authorList>
    </citation>
    <scope>NUCLEOTIDE SEQUENCE</scope>
    <source>
        <strain evidence="2">S2-4</strain>
    </source>
</reference>
<feature type="transmembrane region" description="Helical" evidence="1">
    <location>
        <begin position="178"/>
        <end position="196"/>
    </location>
</feature>
<accession>A0ABT1A677</accession>
<keyword evidence="1" id="KW-0472">Membrane</keyword>